<dbReference type="InterPro" id="IPR021686">
    <property type="entry name" value="DUF3268"/>
</dbReference>
<name>A0A6G4MJD3_9ENTR</name>
<protein>
    <submittedName>
        <fullName evidence="1">Uncharacterized protein</fullName>
    </submittedName>
</protein>
<accession>A0A6G4MJD3</accession>
<evidence type="ECO:0000313" key="1">
    <source>
        <dbReference type="EMBL" id="NGF41327.1"/>
    </source>
</evidence>
<proteinExistence type="predicted"/>
<comment type="caution">
    <text evidence="1">The sequence shown here is derived from an EMBL/GenBank/DDBJ whole genome shotgun (WGS) entry which is preliminary data.</text>
</comment>
<dbReference type="Pfam" id="PF11672">
    <property type="entry name" value="DUF3268"/>
    <property type="match status" value="1"/>
</dbReference>
<dbReference type="AlphaFoldDB" id="A0A6G4MJD3"/>
<organism evidence="1">
    <name type="scientific">Enterobacter hormaechei</name>
    <dbReference type="NCBI Taxonomy" id="158836"/>
    <lineage>
        <taxon>Bacteria</taxon>
        <taxon>Pseudomonadati</taxon>
        <taxon>Pseudomonadota</taxon>
        <taxon>Gammaproteobacteria</taxon>
        <taxon>Enterobacterales</taxon>
        <taxon>Enterobacteriaceae</taxon>
        <taxon>Enterobacter</taxon>
        <taxon>Enterobacter cloacae complex</taxon>
    </lineage>
</organism>
<dbReference type="EMBL" id="JAAJRM010000001">
    <property type="protein sequence ID" value="NGF41327.1"/>
    <property type="molecule type" value="Genomic_DNA"/>
</dbReference>
<dbReference type="RefSeq" id="WP_080472118.1">
    <property type="nucleotide sequence ID" value="NZ_FKGP01000003.1"/>
</dbReference>
<gene>
    <name evidence="1" type="ORF">G5635_02730</name>
</gene>
<sequence>MEIKTPANPSKKATARVKNPLPAPTNCHLCSGSVRIGTHEEVYGRNFSEWPYVYLCECCGAYVGLHPFTAIPLGTLADKPTRDARKSCKLPFERIWKSAAMTRTEAYQWLARKMGIPVHECHFGWFTVEQCQAAMHHCNDWLNS</sequence>
<reference evidence="1" key="1">
    <citation type="submission" date="2020-02" db="EMBL/GenBank/DDBJ databases">
        <title>WGS of Carbapenem-Resistant Enterobacteriaceae.</title>
        <authorList>
            <person name="Tokajian S."/>
            <person name="El Chaar M."/>
            <person name="El Khoury M."/>
        </authorList>
    </citation>
    <scope>NUCLEOTIDE SEQUENCE</scope>
    <source>
        <strain evidence="1">EHM_71</strain>
    </source>
</reference>